<comment type="caution">
    <text evidence="4">The sequence shown here is derived from an EMBL/GenBank/DDBJ whole genome shotgun (WGS) entry which is preliminary data.</text>
</comment>
<evidence type="ECO:0000259" key="3">
    <source>
        <dbReference type="PROSITE" id="PS50943"/>
    </source>
</evidence>
<dbReference type="PANTHER" id="PTHR46797:SF1">
    <property type="entry name" value="METHYLPHOSPHONATE SYNTHASE"/>
    <property type="match status" value="1"/>
</dbReference>
<organism evidence="4 5">
    <name type="scientific">Streptomyces orinoci</name>
    <name type="common">Streptoverticillium orinoci</name>
    <dbReference type="NCBI Taxonomy" id="67339"/>
    <lineage>
        <taxon>Bacteria</taxon>
        <taxon>Bacillati</taxon>
        <taxon>Actinomycetota</taxon>
        <taxon>Actinomycetes</taxon>
        <taxon>Kitasatosporales</taxon>
        <taxon>Streptomycetaceae</taxon>
        <taxon>Streptomyces</taxon>
    </lineage>
</organism>
<dbReference type="EMBL" id="JBFAUK010000008">
    <property type="protein sequence ID" value="MEV5507487.1"/>
    <property type="molecule type" value="Genomic_DNA"/>
</dbReference>
<sequence>MGTPFGQRLRDLRKRRGLSQRELAEASGVSLSLIRKLEQGDRSATRLETARRLAVTLHVPTTCLVTDSPDEDQAPGGQWDAVGDAVTGASPPQGEPDEPPPTVPGARNALEAAVPLFSGDRYAELTTVLPPLIRDIDTVAATGPDGRALRARLMHLTGWLLTQNRQYQAAEAALTRSLKEAPDQLHAAAVISTRCWLLLRQGKLAAARQLAAHWADTTEPRLSRARPAELSAWGWLLLRLSAASVRDNRPDEADQALRLAQSAAVAMGGEFAPGKDFLRVFGPVTVALKRAENAMVADRPDAVLALARRMPTHGLRPTSNNRNRHLLDVAEAHVRSRQYTEAVDVLQGIQAVAPQWLANQRYARDILGHVIDKRRTLTPDMRVLADAIGVPL</sequence>
<keyword evidence="1" id="KW-0238">DNA-binding</keyword>
<dbReference type="InterPro" id="IPR011990">
    <property type="entry name" value="TPR-like_helical_dom_sf"/>
</dbReference>
<keyword evidence="5" id="KW-1185">Reference proteome</keyword>
<evidence type="ECO:0000313" key="4">
    <source>
        <dbReference type="EMBL" id="MEV5507487.1"/>
    </source>
</evidence>
<dbReference type="CDD" id="cd00093">
    <property type="entry name" value="HTH_XRE"/>
    <property type="match status" value="1"/>
</dbReference>
<dbReference type="RefSeq" id="WP_109278179.1">
    <property type="nucleotide sequence ID" value="NZ_JBFAUK010000008.1"/>
</dbReference>
<feature type="domain" description="HTH cro/C1-type" evidence="3">
    <location>
        <begin position="9"/>
        <end position="64"/>
    </location>
</feature>
<dbReference type="Pfam" id="PF13560">
    <property type="entry name" value="HTH_31"/>
    <property type="match status" value="1"/>
</dbReference>
<dbReference type="Gene3D" id="1.25.40.10">
    <property type="entry name" value="Tetratricopeptide repeat domain"/>
    <property type="match status" value="1"/>
</dbReference>
<dbReference type="PANTHER" id="PTHR46797">
    <property type="entry name" value="HTH-TYPE TRANSCRIPTIONAL REGULATOR"/>
    <property type="match status" value="1"/>
</dbReference>
<gene>
    <name evidence="4" type="ORF">AB0L16_13545</name>
</gene>
<evidence type="ECO:0000256" key="2">
    <source>
        <dbReference type="SAM" id="MobiDB-lite"/>
    </source>
</evidence>
<reference evidence="4 5" key="1">
    <citation type="submission" date="2024-06" db="EMBL/GenBank/DDBJ databases">
        <title>The Natural Products Discovery Center: Release of the First 8490 Sequenced Strains for Exploring Actinobacteria Biosynthetic Diversity.</title>
        <authorList>
            <person name="Kalkreuter E."/>
            <person name="Kautsar S.A."/>
            <person name="Yang D."/>
            <person name="Bader C.D."/>
            <person name="Teijaro C.N."/>
            <person name="Fluegel L."/>
            <person name="Davis C.M."/>
            <person name="Simpson J.R."/>
            <person name="Lauterbach L."/>
            <person name="Steele A.D."/>
            <person name="Gui C."/>
            <person name="Meng S."/>
            <person name="Li G."/>
            <person name="Viehrig K."/>
            <person name="Ye F."/>
            <person name="Su P."/>
            <person name="Kiefer A.F."/>
            <person name="Nichols A."/>
            <person name="Cepeda A.J."/>
            <person name="Yan W."/>
            <person name="Fan B."/>
            <person name="Jiang Y."/>
            <person name="Adhikari A."/>
            <person name="Zheng C.-J."/>
            <person name="Schuster L."/>
            <person name="Cowan T.M."/>
            <person name="Smanski M.J."/>
            <person name="Chevrette M.G."/>
            <person name="De Carvalho L.P.S."/>
            <person name="Shen B."/>
        </authorList>
    </citation>
    <scope>NUCLEOTIDE SEQUENCE [LARGE SCALE GENOMIC DNA]</scope>
    <source>
        <strain evidence="4 5">NPDC052347</strain>
    </source>
</reference>
<evidence type="ECO:0000313" key="5">
    <source>
        <dbReference type="Proteomes" id="UP001552594"/>
    </source>
</evidence>
<dbReference type="PROSITE" id="PS50943">
    <property type="entry name" value="HTH_CROC1"/>
    <property type="match status" value="1"/>
</dbReference>
<proteinExistence type="predicted"/>
<dbReference type="Proteomes" id="UP001552594">
    <property type="component" value="Unassembled WGS sequence"/>
</dbReference>
<evidence type="ECO:0000256" key="1">
    <source>
        <dbReference type="ARBA" id="ARBA00023125"/>
    </source>
</evidence>
<dbReference type="SUPFAM" id="SSF47413">
    <property type="entry name" value="lambda repressor-like DNA-binding domains"/>
    <property type="match status" value="1"/>
</dbReference>
<feature type="region of interest" description="Disordered" evidence="2">
    <location>
        <begin position="65"/>
        <end position="104"/>
    </location>
</feature>
<dbReference type="Gene3D" id="1.10.260.40">
    <property type="entry name" value="lambda repressor-like DNA-binding domains"/>
    <property type="match status" value="1"/>
</dbReference>
<name>A0ABV3JX84_STRON</name>
<dbReference type="InterPro" id="IPR010982">
    <property type="entry name" value="Lambda_DNA-bd_dom_sf"/>
</dbReference>
<dbReference type="InterPro" id="IPR001387">
    <property type="entry name" value="Cro/C1-type_HTH"/>
</dbReference>
<protein>
    <submittedName>
        <fullName evidence="4">Helix-turn-helix transcriptional regulator</fullName>
    </submittedName>
</protein>
<dbReference type="SMART" id="SM00530">
    <property type="entry name" value="HTH_XRE"/>
    <property type="match status" value="1"/>
</dbReference>
<accession>A0ABV3JX84</accession>
<dbReference type="InterPro" id="IPR050807">
    <property type="entry name" value="TransReg_Diox_bact_type"/>
</dbReference>
<dbReference type="SUPFAM" id="SSF48452">
    <property type="entry name" value="TPR-like"/>
    <property type="match status" value="1"/>
</dbReference>